<comment type="caution">
    <text evidence="2">The sequence shown here is derived from an EMBL/GenBank/DDBJ whole genome shotgun (WGS) entry which is preliminary data.</text>
</comment>
<feature type="chain" id="PRO_5017981943" evidence="1">
    <location>
        <begin position="22"/>
        <end position="153"/>
    </location>
</feature>
<dbReference type="OrthoDB" id="7862810at2"/>
<name>A0A3N2R8W9_9RHOB</name>
<proteinExistence type="predicted"/>
<gene>
    <name evidence="2" type="ORF">EAT49_00490</name>
</gene>
<dbReference type="EMBL" id="RDRB01000001">
    <property type="protein sequence ID" value="ROU03922.1"/>
    <property type="molecule type" value="Genomic_DNA"/>
</dbReference>
<dbReference type="AlphaFoldDB" id="A0A3N2R8W9"/>
<evidence type="ECO:0000313" key="2">
    <source>
        <dbReference type="EMBL" id="ROU03922.1"/>
    </source>
</evidence>
<reference evidence="2 3" key="1">
    <citation type="submission" date="2018-10" db="EMBL/GenBank/DDBJ databases">
        <title>Histidinibacterium lentulum gen. nov., sp. nov., a marine bacterium from the culture broth of Picochlorum sp. 122.</title>
        <authorList>
            <person name="Wang G."/>
        </authorList>
    </citation>
    <scope>NUCLEOTIDE SEQUENCE [LARGE SCALE GENOMIC DNA]</scope>
    <source>
        <strain evidence="2 3">B17</strain>
    </source>
</reference>
<organism evidence="2 3">
    <name type="scientific">Histidinibacterium lentulum</name>
    <dbReference type="NCBI Taxonomy" id="2480588"/>
    <lineage>
        <taxon>Bacteria</taxon>
        <taxon>Pseudomonadati</taxon>
        <taxon>Pseudomonadota</taxon>
        <taxon>Alphaproteobacteria</taxon>
        <taxon>Rhodobacterales</taxon>
        <taxon>Paracoccaceae</taxon>
        <taxon>Histidinibacterium</taxon>
    </lineage>
</organism>
<accession>A0A3N2R8W9</accession>
<feature type="signal peptide" evidence="1">
    <location>
        <begin position="1"/>
        <end position="21"/>
    </location>
</feature>
<evidence type="ECO:0000313" key="3">
    <source>
        <dbReference type="Proteomes" id="UP000268016"/>
    </source>
</evidence>
<evidence type="ECO:0000256" key="1">
    <source>
        <dbReference type="SAM" id="SignalP"/>
    </source>
</evidence>
<sequence>MRRLPGLLAMLGLLGPATASAQTVLPCDGRVDVTQIVEPWETRTRAFAQGAIRIFEVYVDPNVAQGAFVGVLHPAPTEDGIAANRGCTAVMTALTPDGMMAEAYIEDATARYDPARGLTITVPIRILGGASDVTDTLVFTVNQATGQVLPGDG</sequence>
<keyword evidence="3" id="KW-1185">Reference proteome</keyword>
<protein>
    <submittedName>
        <fullName evidence="2">Uncharacterized protein</fullName>
    </submittedName>
</protein>
<dbReference type="RefSeq" id="WP_123640273.1">
    <property type="nucleotide sequence ID" value="NZ_ML119081.1"/>
</dbReference>
<dbReference type="Proteomes" id="UP000268016">
    <property type="component" value="Unassembled WGS sequence"/>
</dbReference>
<keyword evidence="1" id="KW-0732">Signal</keyword>